<dbReference type="STRING" id="471855.Shel_15410"/>
<evidence type="ECO:0000313" key="1">
    <source>
        <dbReference type="EMBL" id="ACV22560.1"/>
    </source>
</evidence>
<dbReference type="Proteomes" id="UP000002026">
    <property type="component" value="Chromosome"/>
</dbReference>
<dbReference type="EMBL" id="CP001684">
    <property type="protein sequence ID" value="ACV22560.1"/>
    <property type="molecule type" value="Genomic_DNA"/>
</dbReference>
<evidence type="ECO:0000313" key="2">
    <source>
        <dbReference type="Proteomes" id="UP000002026"/>
    </source>
</evidence>
<reference evidence="1 2" key="1">
    <citation type="journal article" date="2009" name="Stand. Genomic Sci.">
        <title>Complete genome sequence of Slackia heliotrinireducens type strain (RHS 1).</title>
        <authorList>
            <person name="Pukall R."/>
            <person name="Lapidus A."/>
            <person name="Nolan M."/>
            <person name="Copeland A."/>
            <person name="Glavina Del Rio T."/>
            <person name="Lucas S."/>
            <person name="Chen F."/>
            <person name="Tice H."/>
            <person name="Cheng J.F."/>
            <person name="Chertkov O."/>
            <person name="Bruce D."/>
            <person name="Goodwin L."/>
            <person name="Kuske C."/>
            <person name="Brettin T."/>
            <person name="Detter J.C."/>
            <person name="Han C."/>
            <person name="Pitluck S."/>
            <person name="Pati A."/>
            <person name="Mavrommatis K."/>
            <person name="Ivanova N."/>
            <person name="Ovchinnikova G."/>
            <person name="Chen A."/>
            <person name="Palaniappan K."/>
            <person name="Schneider S."/>
            <person name="Rohde M."/>
            <person name="Chain P."/>
            <person name="D'haeseleer P."/>
            <person name="Goker M."/>
            <person name="Bristow J."/>
            <person name="Eisen J.A."/>
            <person name="Markowitz V."/>
            <person name="Kyrpides N.C."/>
            <person name="Klenk H.P."/>
            <person name="Hugenholtz P."/>
        </authorList>
    </citation>
    <scope>NUCLEOTIDE SEQUENCE [LARGE SCALE GENOMIC DNA]</scope>
    <source>
        <strain evidence="2">ATCC 29202 / DSM 20476 / NCTC 11029 / RHS 1</strain>
    </source>
</reference>
<keyword evidence="2" id="KW-1185">Reference proteome</keyword>
<organism evidence="1 2">
    <name type="scientific">Slackia heliotrinireducens (strain ATCC 29202 / DSM 20476 / NCTC 11029 / RHS 1)</name>
    <name type="common">Peptococcus heliotrinreducens</name>
    <dbReference type="NCBI Taxonomy" id="471855"/>
    <lineage>
        <taxon>Bacteria</taxon>
        <taxon>Bacillati</taxon>
        <taxon>Actinomycetota</taxon>
        <taxon>Coriobacteriia</taxon>
        <taxon>Eggerthellales</taxon>
        <taxon>Eggerthellaceae</taxon>
        <taxon>Slackia</taxon>
    </lineage>
</organism>
<dbReference type="AlphaFoldDB" id="C7N6M5"/>
<protein>
    <submittedName>
        <fullName evidence="1">Uncharacterized protein</fullName>
    </submittedName>
</protein>
<sequence length="963" mass="103922">MLGNGRNIATNSKTLDLIINKGTTNVGRYNNNELLVEREDGFTEIVTNGTWRGIGMYVNQTNPQVGESFTFSANVRNDTESALPVSIFLMCVNASGTRVYPPFPNHWTETGSGGTVSIAPGEEKRIAYVFTWTQEAVDLLADGGNVRCTMQRGSTEALAFWKPKLERGTEPTEYRQAPEDLPGPSDTIIATDTDTLAVTVDVENVETYYYQTASTGSQPARPTTASPSGWQTTEFAFDATKAIWSCQKTTLTDGTFFWGQVSKASAYQGSIEAWNKADAAQQTADAASEAANSAIDTINGTRVWYATCSTAAGTVAKVATVSPASDKFTLTAGRVVLVKFTVTNSGAVGSLTLNVNGTGAKPIKYIYNGSLSNIPGANYLRQNQMYTFVYDGSHWVVEMNYNTNDVNRTKYDRNIKAKDDITSGHIICGDASGYQDIAAGMSFSLSYPLLYASTTISAGATSGTRNNNFLELNNINFGNNVTVQSGANDKVVYLKGTVSGNTFTVASSNWLTTVEPTSASDTVYIPLGIMTSASNGYFRSSSTLMGYRNGAFQDLAVAGLLIAESTEQFFWGDTDGAHVATARPITASTPNALMQANGMDVRLGTTSLAEFTSSDARIGPASGNNVLVDSDSVDIRNGANTFASFDDGGVVLSEDGSPYMTIGKHEDPDNPYLSIVGMRNLKPASWLRLENSTKLDADDEALNWVDVSASSGDTSVSGGRQASSFMTCSTDLSTFSIGVPKADLLLEASLQKNTDGVVSTLADAFIELTTGYDVNEGLIRTKAPFRTVDSGFEFRIPAYNNVFRRMLFTSIGNLRVDTSDNETSWAADSYFVHAPAALGTGAADDYIVDVGSNWGTTANPQWRWMKFASGYAIAWGYYSGGSWTATTAWGSLYYKETTRLSNPFTWAAAPYEWMQPRGTSYFWCINHNDATASQTGTYYLMSPTKQTTARAATLNFLQIGRWK</sequence>
<dbReference type="KEGG" id="shi:Shel_15410"/>
<gene>
    <name evidence="1" type="ordered locus">Shel_15410</name>
</gene>
<proteinExistence type="predicted"/>
<name>C7N6M5_SLAHD</name>
<dbReference type="HOGENOM" id="CLU_307146_0_0_11"/>
<dbReference type="eggNOG" id="COG4926">
    <property type="taxonomic scope" value="Bacteria"/>
</dbReference>
<accession>C7N6M5</accession>
<dbReference type="RefSeq" id="WP_012798662.1">
    <property type="nucleotide sequence ID" value="NC_013165.1"/>
</dbReference>